<name>A0A8H5LR02_9AGAR</name>
<dbReference type="AlphaFoldDB" id="A0A8H5LR02"/>
<keyword evidence="2" id="KW-0732">Signal</keyword>
<evidence type="ECO:0000256" key="1">
    <source>
        <dbReference type="SAM" id="MobiDB-lite"/>
    </source>
</evidence>
<comment type="caution">
    <text evidence="3">The sequence shown here is derived from an EMBL/GenBank/DDBJ whole genome shotgun (WGS) entry which is preliminary data.</text>
</comment>
<evidence type="ECO:0000313" key="4">
    <source>
        <dbReference type="Proteomes" id="UP000559256"/>
    </source>
</evidence>
<feature type="signal peptide" evidence="2">
    <location>
        <begin position="1"/>
        <end position="29"/>
    </location>
</feature>
<gene>
    <name evidence="3" type="ORF">D9758_005666</name>
</gene>
<proteinExistence type="predicted"/>
<feature type="region of interest" description="Disordered" evidence="1">
    <location>
        <begin position="199"/>
        <end position="250"/>
    </location>
</feature>
<accession>A0A8H5LR02</accession>
<dbReference type="Proteomes" id="UP000559256">
    <property type="component" value="Unassembled WGS sequence"/>
</dbReference>
<protein>
    <submittedName>
        <fullName evidence="3">Uncharacterized protein</fullName>
    </submittedName>
</protein>
<reference evidence="3 4" key="1">
    <citation type="journal article" date="2020" name="ISME J.">
        <title>Uncovering the hidden diversity of litter-decomposition mechanisms in mushroom-forming fungi.</title>
        <authorList>
            <person name="Floudas D."/>
            <person name="Bentzer J."/>
            <person name="Ahren D."/>
            <person name="Johansson T."/>
            <person name="Persson P."/>
            <person name="Tunlid A."/>
        </authorList>
    </citation>
    <scope>NUCLEOTIDE SEQUENCE [LARGE SCALE GENOMIC DNA]</scope>
    <source>
        <strain evidence="3 4">CBS 291.85</strain>
    </source>
</reference>
<dbReference type="OrthoDB" id="439917at2759"/>
<evidence type="ECO:0000313" key="3">
    <source>
        <dbReference type="EMBL" id="KAF5366278.1"/>
    </source>
</evidence>
<keyword evidence="4" id="KW-1185">Reference proteome</keyword>
<evidence type="ECO:0000256" key="2">
    <source>
        <dbReference type="SAM" id="SignalP"/>
    </source>
</evidence>
<feature type="chain" id="PRO_5034742900" evidence="2">
    <location>
        <begin position="30"/>
        <end position="668"/>
    </location>
</feature>
<dbReference type="EMBL" id="JAACJM010000024">
    <property type="protein sequence ID" value="KAF5366278.1"/>
    <property type="molecule type" value="Genomic_DNA"/>
</dbReference>
<feature type="compositionally biased region" description="Polar residues" evidence="1">
    <location>
        <begin position="211"/>
        <end position="226"/>
    </location>
</feature>
<organism evidence="3 4">
    <name type="scientific">Tetrapyrgos nigripes</name>
    <dbReference type="NCBI Taxonomy" id="182062"/>
    <lineage>
        <taxon>Eukaryota</taxon>
        <taxon>Fungi</taxon>
        <taxon>Dikarya</taxon>
        <taxon>Basidiomycota</taxon>
        <taxon>Agaricomycotina</taxon>
        <taxon>Agaricomycetes</taxon>
        <taxon>Agaricomycetidae</taxon>
        <taxon>Agaricales</taxon>
        <taxon>Marasmiineae</taxon>
        <taxon>Marasmiaceae</taxon>
        <taxon>Tetrapyrgos</taxon>
    </lineage>
</organism>
<feature type="compositionally biased region" description="Low complexity" evidence="1">
    <location>
        <begin position="228"/>
        <end position="249"/>
    </location>
</feature>
<sequence length="668" mass="70247">MWLRRLGVPSLFLAFLSLVSLSSVSSVEARLHAKQNVHRLMPTVIAQPQWKPDRIKRDLVDVCIDLSTIASLSPLLGGDLELCLCLKDLNVFLDAHVGLDSDVLGLRTVLTAMLGSAFESAPSCGRLPAHTHRACTTSNPCHYECNTGYQLIGTQCVCNGCLTPSPVPRPWKIRAVPPDVDLTLLLDADVGVAPQLNTLDNDHPGRCQSGVPFSSTSVPTQSSPFINPSPTNPTLSPPSASLPSCPRSSNSDHEGLLATLHNILVVDGPSLQGLLGDLSLSLEYRNSPSSDTSQSDLSTSINLVANSSTSLASLLVNLQTELYLAPLLDLTNHVVEGLVNCLAFPTVDDDLAGLLMQTLAASQSLLHHVQTLRTGLGTCGCRDELMNSLRSGKHMSKRSASCGPMDSAFGITLPPLGTKVDLGGPLNKAVLGLTDSLHLEPIVHPARAYPISRDLLSSSDSSAIDVDANPLADTRVDLGTSFNGLVVGLAHSLGFGGLIHSPGSSSSSPSSSATSNPTLTADALVDLITEINATRLDLGVVLDALIPSSSPVHDAAPGPPSTSDPDVLLMSILDLGADLDTNLSGLNTDLSLTGQLIAQVGHLNSLLIAYSELPGLEAGLFHAVSHALTGTSKLLDELSDLQVGLELQSSINAKPSKRSWSFPLFWLH</sequence>